<keyword evidence="2" id="KW-0812">Transmembrane</keyword>
<evidence type="ECO:0000256" key="2">
    <source>
        <dbReference type="SAM" id="Phobius"/>
    </source>
</evidence>
<accession>A0A6V3JHY1</accession>
<feature type="transmembrane region" description="Helical" evidence="2">
    <location>
        <begin position="302"/>
        <end position="325"/>
    </location>
</feature>
<feature type="transmembrane region" description="Helical" evidence="2">
    <location>
        <begin position="149"/>
        <end position="171"/>
    </location>
</feature>
<dbReference type="EMBL" id="HBIV01006602">
    <property type="protein sequence ID" value="CAE0651302.1"/>
    <property type="molecule type" value="Transcribed_RNA"/>
</dbReference>
<name>A0A6V3JHY1_9EUKA</name>
<keyword evidence="2" id="KW-0472">Membrane</keyword>
<keyword evidence="2" id="KW-1133">Transmembrane helix</keyword>
<feature type="transmembrane region" description="Helical" evidence="2">
    <location>
        <begin position="359"/>
        <end position="377"/>
    </location>
</feature>
<evidence type="ECO:0000313" key="3">
    <source>
        <dbReference type="EMBL" id="CAE0651299.1"/>
    </source>
</evidence>
<reference evidence="4" key="1">
    <citation type="submission" date="2021-01" db="EMBL/GenBank/DDBJ databases">
        <authorList>
            <person name="Corre E."/>
            <person name="Pelletier E."/>
            <person name="Niang G."/>
            <person name="Scheremetjew M."/>
            <person name="Finn R."/>
            <person name="Kale V."/>
            <person name="Holt S."/>
            <person name="Cochrane G."/>
            <person name="Meng A."/>
            <person name="Brown T."/>
            <person name="Cohen L."/>
        </authorList>
    </citation>
    <scope>NUCLEOTIDE SEQUENCE</scope>
    <source>
        <strain evidence="4">CCCM811</strain>
    </source>
</reference>
<proteinExistence type="predicted"/>
<evidence type="ECO:0000313" key="4">
    <source>
        <dbReference type="EMBL" id="CAE0651302.1"/>
    </source>
</evidence>
<feature type="transmembrane region" description="Helical" evidence="2">
    <location>
        <begin position="41"/>
        <end position="60"/>
    </location>
</feature>
<feature type="transmembrane region" description="Helical" evidence="2">
    <location>
        <begin position="80"/>
        <end position="100"/>
    </location>
</feature>
<organism evidence="4">
    <name type="scientific">Lotharella globosa</name>
    <dbReference type="NCBI Taxonomy" id="91324"/>
    <lineage>
        <taxon>Eukaryota</taxon>
        <taxon>Sar</taxon>
        <taxon>Rhizaria</taxon>
        <taxon>Cercozoa</taxon>
        <taxon>Chlorarachniophyceae</taxon>
        <taxon>Lotharella</taxon>
    </lineage>
</organism>
<sequence>MPTAFAVADYMKLAVCIVWAVMCCFQLHLSDSVPRRRIQGGVLLFSVIAFVTILGFPRAQLFEYITWRLHVIFSRIYFNASSQLLCYYMVYLLSRFTYMISRPVGSRRNQASMVPTPVKVFYGAASVLHLMANLVSSTMVLVLDKVWPRFILFFANVISAISVFAFFEACLVKLYNDLKQHAAECEESGGPTEMKTRTPIWLNSCATSSVASPKIQLASTKMQFSYVASQKLQLSSVASPKLQLSSVASPKLQLSSVASPKLQLGSGPSPKMKQLSSAPSPKTQLARSSRSKNLFAKVRDKLIVLMIVTPVIGLLCSAFCLYLAMEILKTKSDAHIETYSAYYDIRYGKDTSYSFGNDFGLWLSFALHALALFYSWTKPSCQS</sequence>
<protein>
    <submittedName>
        <fullName evidence="4">Uncharacterized protein</fullName>
    </submittedName>
</protein>
<dbReference type="AlphaFoldDB" id="A0A6V3JHY1"/>
<feature type="transmembrane region" description="Helical" evidence="2">
    <location>
        <begin position="12"/>
        <end position="29"/>
    </location>
</feature>
<feature type="transmembrane region" description="Helical" evidence="2">
    <location>
        <begin position="120"/>
        <end position="143"/>
    </location>
</feature>
<gene>
    <name evidence="3" type="ORF">LGLO00237_LOCUS4834</name>
    <name evidence="4" type="ORF">LGLO00237_LOCUS4836</name>
</gene>
<feature type="region of interest" description="Disordered" evidence="1">
    <location>
        <begin position="260"/>
        <end position="284"/>
    </location>
</feature>
<evidence type="ECO:0000256" key="1">
    <source>
        <dbReference type="SAM" id="MobiDB-lite"/>
    </source>
</evidence>
<dbReference type="EMBL" id="HBIV01006600">
    <property type="protein sequence ID" value="CAE0651299.1"/>
    <property type="molecule type" value="Transcribed_RNA"/>
</dbReference>
<feature type="compositionally biased region" description="Polar residues" evidence="1">
    <location>
        <begin position="274"/>
        <end position="284"/>
    </location>
</feature>